<dbReference type="PROSITE" id="PS51352">
    <property type="entry name" value="THIOREDOXIN_2"/>
    <property type="match status" value="1"/>
</dbReference>
<evidence type="ECO:0000256" key="1">
    <source>
        <dbReference type="ARBA" id="ARBA00008987"/>
    </source>
</evidence>
<organism evidence="7 8">
    <name type="scientific">Motilibacter rhizosphaerae</name>
    <dbReference type="NCBI Taxonomy" id="598652"/>
    <lineage>
        <taxon>Bacteria</taxon>
        <taxon>Bacillati</taxon>
        <taxon>Actinomycetota</taxon>
        <taxon>Actinomycetes</taxon>
        <taxon>Motilibacterales</taxon>
        <taxon>Motilibacteraceae</taxon>
        <taxon>Motilibacter</taxon>
    </lineage>
</organism>
<keyword evidence="5" id="KW-0676">Redox-active center</keyword>
<proteinExistence type="inferred from homology"/>
<comment type="caution">
    <text evidence="7">The sequence shown here is derived from an EMBL/GenBank/DDBJ whole genome shotgun (WGS) entry which is preliminary data.</text>
</comment>
<dbReference type="GO" id="GO:0006950">
    <property type="term" value="P:response to stress"/>
    <property type="evidence" value="ECO:0007669"/>
    <property type="project" value="UniProtKB-ARBA"/>
</dbReference>
<dbReference type="RefSeq" id="WP_130493264.1">
    <property type="nucleotide sequence ID" value="NZ_SGXD01000003.1"/>
</dbReference>
<dbReference type="Pfam" id="PF00085">
    <property type="entry name" value="Thioredoxin"/>
    <property type="match status" value="1"/>
</dbReference>
<keyword evidence="4" id="KW-1015">Disulfide bond</keyword>
<reference evidence="7 8" key="1">
    <citation type="submission" date="2019-02" db="EMBL/GenBank/DDBJ databases">
        <title>Genomic Encyclopedia of Type Strains, Phase IV (KMG-IV): sequencing the most valuable type-strain genomes for metagenomic binning, comparative biology and taxonomic classification.</title>
        <authorList>
            <person name="Goeker M."/>
        </authorList>
    </citation>
    <scope>NUCLEOTIDE SEQUENCE [LARGE SCALE GENOMIC DNA]</scope>
    <source>
        <strain evidence="7 8">DSM 45622</strain>
    </source>
</reference>
<dbReference type="GO" id="GO:0015035">
    <property type="term" value="F:protein-disulfide reductase activity"/>
    <property type="evidence" value="ECO:0007669"/>
    <property type="project" value="TreeGrafter"/>
</dbReference>
<evidence type="ECO:0000313" key="7">
    <source>
        <dbReference type="EMBL" id="RZS87083.1"/>
    </source>
</evidence>
<evidence type="ECO:0000313" key="8">
    <source>
        <dbReference type="Proteomes" id="UP000293638"/>
    </source>
</evidence>
<dbReference type="Proteomes" id="UP000293638">
    <property type="component" value="Unassembled WGS sequence"/>
</dbReference>
<dbReference type="Gene3D" id="1.25.40.10">
    <property type="entry name" value="Tetratricopeptide repeat domain"/>
    <property type="match status" value="1"/>
</dbReference>
<gene>
    <name evidence="7" type="ORF">EV189_2505</name>
</gene>
<dbReference type="EMBL" id="SGXD01000003">
    <property type="protein sequence ID" value="RZS87083.1"/>
    <property type="molecule type" value="Genomic_DNA"/>
</dbReference>
<dbReference type="PANTHER" id="PTHR45663">
    <property type="entry name" value="GEO12009P1"/>
    <property type="match status" value="1"/>
</dbReference>
<dbReference type="PROSITE" id="PS00194">
    <property type="entry name" value="THIOREDOXIN_1"/>
    <property type="match status" value="1"/>
</dbReference>
<dbReference type="Gene3D" id="3.40.30.10">
    <property type="entry name" value="Glutaredoxin"/>
    <property type="match status" value="1"/>
</dbReference>
<evidence type="ECO:0000256" key="4">
    <source>
        <dbReference type="ARBA" id="ARBA00023157"/>
    </source>
</evidence>
<keyword evidence="8" id="KW-1185">Reference proteome</keyword>
<dbReference type="AlphaFoldDB" id="A0A4Q7NPH8"/>
<dbReference type="InterPro" id="IPR017937">
    <property type="entry name" value="Thioredoxin_CS"/>
</dbReference>
<dbReference type="CDD" id="cd02956">
    <property type="entry name" value="ybbN"/>
    <property type="match status" value="1"/>
</dbReference>
<dbReference type="SUPFAM" id="SSF48452">
    <property type="entry name" value="TPR-like"/>
    <property type="match status" value="1"/>
</dbReference>
<feature type="domain" description="Thioredoxin" evidence="6">
    <location>
        <begin position="17"/>
        <end position="153"/>
    </location>
</feature>
<dbReference type="Pfam" id="PF14561">
    <property type="entry name" value="TPR_20"/>
    <property type="match status" value="1"/>
</dbReference>
<dbReference type="OrthoDB" id="5181746at2"/>
<evidence type="ECO:0000259" key="6">
    <source>
        <dbReference type="PROSITE" id="PS51352"/>
    </source>
</evidence>
<sequence>MTQPTFNAYGAVDLGALAARAQARAATPPPAAATTGEAPAGGGGGWVVDVTEADFAEVVLAQSETVPVVLDFWADWCGPCRQLSPVLERLAEAGGGRWLLAKIDADAEQRLAAAFRVQSIPSVFAVVRGQPVPLFQGALPPAQVEEYIDQLLQLAAANGVTGVLPPTGTAPAAVAAEPEPVGDPRLDAAYDAAEAGDFGAAAEAFRKVLAETPGLEEAVSGLAQVELLDRAAGLDQAAVLAAAAQDPGDVAAALDAADLEMACGDPERAMQRLVDAVARSAGKDRDAARGRLLELFALVGADDPRVVAARRALARALF</sequence>
<protein>
    <submittedName>
        <fullName evidence="7">Putative thioredoxin</fullName>
    </submittedName>
</protein>
<dbReference type="SUPFAM" id="SSF52833">
    <property type="entry name" value="Thioredoxin-like"/>
    <property type="match status" value="1"/>
</dbReference>
<comment type="similarity">
    <text evidence="1">Belongs to the thioredoxin family.</text>
</comment>
<evidence type="ECO:0000256" key="3">
    <source>
        <dbReference type="ARBA" id="ARBA00022982"/>
    </source>
</evidence>
<evidence type="ECO:0000256" key="5">
    <source>
        <dbReference type="ARBA" id="ARBA00023284"/>
    </source>
</evidence>
<keyword evidence="2" id="KW-0813">Transport</keyword>
<dbReference type="InterPro" id="IPR013766">
    <property type="entry name" value="Thioredoxin_domain"/>
</dbReference>
<dbReference type="GO" id="GO:0005737">
    <property type="term" value="C:cytoplasm"/>
    <property type="evidence" value="ECO:0007669"/>
    <property type="project" value="TreeGrafter"/>
</dbReference>
<dbReference type="InterPro" id="IPR036249">
    <property type="entry name" value="Thioredoxin-like_sf"/>
</dbReference>
<dbReference type="InterPro" id="IPR011990">
    <property type="entry name" value="TPR-like_helical_dom_sf"/>
</dbReference>
<evidence type="ECO:0000256" key="2">
    <source>
        <dbReference type="ARBA" id="ARBA00022448"/>
    </source>
</evidence>
<dbReference type="PANTHER" id="PTHR45663:SF11">
    <property type="entry name" value="GEO12009P1"/>
    <property type="match status" value="1"/>
</dbReference>
<name>A0A4Q7NPH8_9ACTN</name>
<accession>A0A4Q7NPH8</accession>
<keyword evidence="3" id="KW-0249">Electron transport</keyword>